<name>A0A371HEN1_MUCPR</name>
<sequence length="188" mass="21379">MGLPFSEQIDSTLIQPQFRELVVNPFNDSQDPCMHLQTFQTQVYINGGSDLLSCKLFLERLEVVDLFDIKQTKNETLKQYLARFNDTMVQVDDPDQKCFVKAFQKGLQVGLFSDSLTLSRPTSMTEIRAQVEKHVEVEEDKEDHLLVEKELPTVGKNCPRSTSPLALRPGWSRSQGGTGRKIYPAQDN</sequence>
<dbReference type="OrthoDB" id="1752109at2759"/>
<dbReference type="Pfam" id="PF03732">
    <property type="entry name" value="Retrotrans_gag"/>
    <property type="match status" value="1"/>
</dbReference>
<dbReference type="PANTHER" id="PTHR33223:SF10">
    <property type="entry name" value="AMINOTRANSFERASE-LIKE PLANT MOBILE DOMAIN-CONTAINING PROTEIN"/>
    <property type="match status" value="1"/>
</dbReference>
<keyword evidence="4" id="KW-1185">Reference proteome</keyword>
<gene>
    <name evidence="3" type="ORF">CR513_15462</name>
</gene>
<dbReference type="AlphaFoldDB" id="A0A371HEN1"/>
<dbReference type="EMBL" id="QJKJ01002807">
    <property type="protein sequence ID" value="RDY01240.1"/>
    <property type="molecule type" value="Genomic_DNA"/>
</dbReference>
<protein>
    <recommendedName>
        <fullName evidence="2">Retrotransposon gag domain-containing protein</fullName>
    </recommendedName>
</protein>
<proteinExistence type="predicted"/>
<reference evidence="3" key="1">
    <citation type="submission" date="2018-05" db="EMBL/GenBank/DDBJ databases">
        <title>Draft genome of Mucuna pruriens seed.</title>
        <authorList>
            <person name="Nnadi N.E."/>
            <person name="Vos R."/>
            <person name="Hasami M.H."/>
            <person name="Devisetty U.K."/>
            <person name="Aguiy J.C."/>
        </authorList>
    </citation>
    <scope>NUCLEOTIDE SEQUENCE [LARGE SCALE GENOMIC DNA]</scope>
    <source>
        <strain evidence="3">JCA_2017</strain>
    </source>
</reference>
<dbReference type="Proteomes" id="UP000257109">
    <property type="component" value="Unassembled WGS sequence"/>
</dbReference>
<comment type="caution">
    <text evidence="3">The sequence shown here is derived from an EMBL/GenBank/DDBJ whole genome shotgun (WGS) entry which is preliminary data.</text>
</comment>
<accession>A0A371HEN1</accession>
<evidence type="ECO:0000256" key="1">
    <source>
        <dbReference type="SAM" id="MobiDB-lite"/>
    </source>
</evidence>
<organism evidence="3 4">
    <name type="scientific">Mucuna pruriens</name>
    <name type="common">Velvet bean</name>
    <name type="synonym">Dolichos pruriens</name>
    <dbReference type="NCBI Taxonomy" id="157652"/>
    <lineage>
        <taxon>Eukaryota</taxon>
        <taxon>Viridiplantae</taxon>
        <taxon>Streptophyta</taxon>
        <taxon>Embryophyta</taxon>
        <taxon>Tracheophyta</taxon>
        <taxon>Spermatophyta</taxon>
        <taxon>Magnoliopsida</taxon>
        <taxon>eudicotyledons</taxon>
        <taxon>Gunneridae</taxon>
        <taxon>Pentapetalae</taxon>
        <taxon>rosids</taxon>
        <taxon>fabids</taxon>
        <taxon>Fabales</taxon>
        <taxon>Fabaceae</taxon>
        <taxon>Papilionoideae</taxon>
        <taxon>50 kb inversion clade</taxon>
        <taxon>NPAAA clade</taxon>
        <taxon>indigoferoid/millettioid clade</taxon>
        <taxon>Phaseoleae</taxon>
        <taxon>Mucuna</taxon>
    </lineage>
</organism>
<dbReference type="InterPro" id="IPR005162">
    <property type="entry name" value="Retrotrans_gag_dom"/>
</dbReference>
<feature type="non-terminal residue" evidence="3">
    <location>
        <position position="1"/>
    </location>
</feature>
<evidence type="ECO:0000259" key="2">
    <source>
        <dbReference type="Pfam" id="PF03732"/>
    </source>
</evidence>
<evidence type="ECO:0000313" key="4">
    <source>
        <dbReference type="Proteomes" id="UP000257109"/>
    </source>
</evidence>
<feature type="domain" description="Retrotransposon gag" evidence="2">
    <location>
        <begin position="64"/>
        <end position="108"/>
    </location>
</feature>
<evidence type="ECO:0000313" key="3">
    <source>
        <dbReference type="EMBL" id="RDY01240.1"/>
    </source>
</evidence>
<dbReference type="PANTHER" id="PTHR33223">
    <property type="entry name" value="CCHC-TYPE DOMAIN-CONTAINING PROTEIN"/>
    <property type="match status" value="1"/>
</dbReference>
<feature type="region of interest" description="Disordered" evidence="1">
    <location>
        <begin position="157"/>
        <end position="188"/>
    </location>
</feature>